<feature type="transmembrane region" description="Helical" evidence="16">
    <location>
        <begin position="34"/>
        <end position="54"/>
    </location>
</feature>
<comment type="catalytic activity">
    <reaction evidence="11">
        <text>D-mannose(out) = D-mannose(in)</text>
        <dbReference type="Rhea" id="RHEA:78391"/>
        <dbReference type="ChEBI" id="CHEBI:4208"/>
    </reaction>
    <physiologicalReaction direction="left-to-right" evidence="11">
        <dbReference type="Rhea" id="RHEA:78392"/>
    </physiologicalReaction>
</comment>
<evidence type="ECO:0000256" key="7">
    <source>
        <dbReference type="ARBA" id="ARBA00023136"/>
    </source>
</evidence>
<feature type="transmembrane region" description="Helical" evidence="16">
    <location>
        <begin position="412"/>
        <end position="434"/>
    </location>
</feature>
<feature type="compositionally biased region" description="Polar residues" evidence="15">
    <location>
        <begin position="548"/>
        <end position="560"/>
    </location>
</feature>
<keyword evidence="4" id="KW-0813">Transport</keyword>
<feature type="compositionally biased region" description="Low complexity" evidence="15">
    <location>
        <begin position="1320"/>
        <end position="1329"/>
    </location>
</feature>
<feature type="transmembrane region" description="Helical" evidence="16">
    <location>
        <begin position="973"/>
        <end position="992"/>
    </location>
</feature>
<dbReference type="PRINTS" id="PR00171">
    <property type="entry name" value="SUGRTRNSPORT"/>
</dbReference>
<feature type="region of interest" description="Disordered" evidence="15">
    <location>
        <begin position="505"/>
        <end position="526"/>
    </location>
</feature>
<evidence type="ECO:0000256" key="14">
    <source>
        <dbReference type="ARBA" id="ARBA00044780"/>
    </source>
</evidence>
<name>A0AAD7XNY6_9STRA</name>
<dbReference type="InterPro" id="IPR005828">
    <property type="entry name" value="MFS_sugar_transport-like"/>
</dbReference>
<proteinExistence type="inferred from homology"/>
<feature type="transmembrane region" description="Helical" evidence="16">
    <location>
        <begin position="110"/>
        <end position="134"/>
    </location>
</feature>
<feature type="transmembrane region" description="Helical" evidence="16">
    <location>
        <begin position="699"/>
        <end position="720"/>
    </location>
</feature>
<evidence type="ECO:0000256" key="13">
    <source>
        <dbReference type="ARBA" id="ARBA00044710"/>
    </source>
</evidence>
<feature type="transmembrane region" description="Helical" evidence="16">
    <location>
        <begin position="79"/>
        <end position="98"/>
    </location>
</feature>
<feature type="region of interest" description="Disordered" evidence="15">
    <location>
        <begin position="842"/>
        <end position="890"/>
    </location>
</feature>
<feature type="compositionally biased region" description="Basic residues" evidence="15">
    <location>
        <begin position="864"/>
        <end position="877"/>
    </location>
</feature>
<dbReference type="PANTHER" id="PTHR48020:SF49">
    <property type="entry name" value="SUGAR TRANSPORTER"/>
    <property type="match status" value="1"/>
</dbReference>
<evidence type="ECO:0000256" key="6">
    <source>
        <dbReference type="ARBA" id="ARBA00022989"/>
    </source>
</evidence>
<comment type="catalytic activity">
    <reaction evidence="8">
        <text>D-galactose(in) = D-galactose(out)</text>
        <dbReference type="Rhea" id="RHEA:34915"/>
        <dbReference type="ChEBI" id="CHEBI:4139"/>
    </reaction>
    <physiologicalReaction direction="right-to-left" evidence="8">
        <dbReference type="Rhea" id="RHEA:34917"/>
    </physiologicalReaction>
</comment>
<dbReference type="InterPro" id="IPR036259">
    <property type="entry name" value="MFS_trans_sf"/>
</dbReference>
<keyword evidence="19" id="KW-1185">Reference proteome</keyword>
<dbReference type="InterPro" id="IPR005829">
    <property type="entry name" value="Sugar_transporter_CS"/>
</dbReference>
<evidence type="ECO:0000256" key="1">
    <source>
        <dbReference type="ARBA" id="ARBA00004141"/>
    </source>
</evidence>
<evidence type="ECO:0000256" key="10">
    <source>
        <dbReference type="ARBA" id="ARBA00044656"/>
    </source>
</evidence>
<sequence length="1340" mass="145256">MASWSSSSAAEERGSDDESPPALKKIDNWRDERPVAYVYVLAGIAALNSANLGYDIGVMSGAAVYVQRAWHLNNWRVEVLIGILNFCSIGGALAAHVVNDWMGRRRTFQCTCVIFVCGVAGMTFSPTYAVLLAFRVVTGIGVGMGLSIDPVYIAEIAPKQFRGELVSWSEISINFGILLGFVTSYAFRGFRASISWRLMLGCGVVAPLVLLALTVFVMPESPRWLVANDREAEAREVLARLTRPTDDREAIILEIREALRTERCAVADWATVLRPRSKADGRALAVGVGVAAAQQLMAEESLLFYLPRILGSMQVDDRKIFLALIAMGILKTSCIVVSACFLDTRGRRPMLLVSVAGMAASLASIALSMLYAFEWGTVVAIWCYMMSFSLGLGPICWLVASEVFPLSVRAKGMALATCANRFFAAAIATSFLTWANAMPGRGYSQYFWFFAAVAAVIWVLLYIFVPETKGKSLEEMRVIFSSSEKELDHHLELPEVVSVPGDAHDDDHAQWRADSTRDDVIDGPPAGGVYELPQQQSLGGGGSVYELPQSSPDARETTNPLTSHKLTLSFSDQSLEAEWSRLVEPRQRALWLRSLLSSVLFQALRHAADLVEFGGQMPRTTLATRLLLSVAELTLYALARVELIAPRQAWIATNATLYGMVELALVCRHLAPRVRPSAWLFVTYGVAWFVVPKMSALQFFPACCGSMIIVAWWLSLSLATTRAGRRLLGMTAVATSYGGGDCESGGVACARRVLAALEEQRRVATSWCDITAGLALTVPVIVLFNVVAYSSEKSVKERFVLRSALSHEHNHDVRLALLSAEDPFFGRAFLEKVKLRILRREPAPAEDAGEASESSTSSNVSPRRAPRFPKKTHHHSAPSKSGGGGGTKAAAERAPFFSRGARGTTTTKPELSAALAIVPCAMLAALGWFPSAQRLTSRLVMESLGGVDAAWAALTHVAGLTLLVLVLTRQLRFVILTPLVCLSLLWLTAQLWEVGAPMWWLDSSSAIPSRSRLDAATLDFCERECGGLGSPRGDRLFYWEQSDACGACFAESASIKASPDRDHSLALALRLVGSVVLVLSFLYALGLFAKCVRLFARLVAFARRTLFLYPHLVKDLVGPSSGGGDSCSKADSEMLKKLISSDRLPRLPGGPAAVCCAIDGKPLHDEKNNDRSNARARDVDAARPPSAAIASSDDTEDDHRPRRGGLPLLAIGATPRACSFCSRDGTTGKSRLATHSIPVCSDWARWYLWRAEIAERAQRLKSEIGVADGSIVDTVERPCCDFSSLALERASLAADNQALRARVAILEASLASCRTATTTTTTNCNTPPAGVTTGRKSTPQ</sequence>
<dbReference type="Pfam" id="PF00083">
    <property type="entry name" value="Sugar_tr"/>
    <property type="match status" value="1"/>
</dbReference>
<evidence type="ECO:0000256" key="12">
    <source>
        <dbReference type="ARBA" id="ARBA00044668"/>
    </source>
</evidence>
<feature type="compositionally biased region" description="Low complexity" evidence="15">
    <location>
        <begin position="1182"/>
        <end position="1192"/>
    </location>
</feature>
<feature type="transmembrane region" description="Helical" evidence="16">
    <location>
        <begin position="379"/>
        <end position="400"/>
    </location>
</feature>
<evidence type="ECO:0000259" key="17">
    <source>
        <dbReference type="PROSITE" id="PS50850"/>
    </source>
</evidence>
<dbReference type="InterPro" id="IPR050814">
    <property type="entry name" value="Myo-inositol_Transporter"/>
</dbReference>
<evidence type="ECO:0000313" key="18">
    <source>
        <dbReference type="EMBL" id="KAJ8610537.1"/>
    </source>
</evidence>
<evidence type="ECO:0000313" key="19">
    <source>
        <dbReference type="Proteomes" id="UP001230188"/>
    </source>
</evidence>
<comment type="catalytic activity">
    <reaction evidence="13">
        <text>D-fructose(out) = D-fructose(in)</text>
        <dbReference type="Rhea" id="RHEA:60372"/>
        <dbReference type="ChEBI" id="CHEBI:37721"/>
    </reaction>
    <physiologicalReaction direction="left-to-right" evidence="13">
        <dbReference type="Rhea" id="RHEA:60373"/>
    </physiologicalReaction>
</comment>
<feature type="transmembrane region" description="Helical" evidence="16">
    <location>
        <begin position="320"/>
        <end position="342"/>
    </location>
</feature>
<dbReference type="EMBL" id="JAQMWT010000101">
    <property type="protein sequence ID" value="KAJ8610537.1"/>
    <property type="molecule type" value="Genomic_DNA"/>
</dbReference>
<comment type="catalytic activity">
    <reaction evidence="9">
        <text>D-glucose(out) = D-glucose(in)</text>
        <dbReference type="Rhea" id="RHEA:60376"/>
        <dbReference type="ChEBI" id="CHEBI:4167"/>
    </reaction>
    <physiologicalReaction direction="left-to-right" evidence="9">
        <dbReference type="Rhea" id="RHEA:60377"/>
    </physiologicalReaction>
</comment>
<feature type="region of interest" description="Disordered" evidence="15">
    <location>
        <begin position="1"/>
        <end position="24"/>
    </location>
</feature>
<feature type="transmembrane region" description="Helical" evidence="16">
    <location>
        <begin position="349"/>
        <end position="373"/>
    </location>
</feature>
<comment type="subunit">
    <text evidence="3">Homodimer.</text>
</comment>
<evidence type="ECO:0000256" key="9">
    <source>
        <dbReference type="ARBA" id="ARBA00044648"/>
    </source>
</evidence>
<comment type="subcellular location">
    <subcellularLocation>
        <location evidence="1">Membrane</location>
        <topology evidence="1">Multi-pass membrane protein</topology>
    </subcellularLocation>
</comment>
<comment type="catalytic activity">
    <reaction evidence="12">
        <text>D-glucosamine(out) = D-glucosamine(in)</text>
        <dbReference type="Rhea" id="RHEA:78423"/>
        <dbReference type="ChEBI" id="CHEBI:58723"/>
    </reaction>
    <physiologicalReaction direction="left-to-right" evidence="12">
        <dbReference type="Rhea" id="RHEA:78424"/>
    </physiologicalReaction>
</comment>
<dbReference type="InterPro" id="IPR003663">
    <property type="entry name" value="Sugar/inositol_transpt"/>
</dbReference>
<feature type="transmembrane region" description="Helical" evidence="16">
    <location>
        <begin position="446"/>
        <end position="465"/>
    </location>
</feature>
<dbReference type="PROSITE" id="PS50850">
    <property type="entry name" value="MFS"/>
    <property type="match status" value="1"/>
</dbReference>
<dbReference type="GO" id="GO:0022857">
    <property type="term" value="F:transmembrane transporter activity"/>
    <property type="evidence" value="ECO:0007669"/>
    <property type="project" value="InterPro"/>
</dbReference>
<keyword evidence="5 16" id="KW-0812">Transmembrane</keyword>
<evidence type="ECO:0000256" key="15">
    <source>
        <dbReference type="SAM" id="MobiDB-lite"/>
    </source>
</evidence>
<protein>
    <recommendedName>
        <fullName evidence="14">Hexose transporter 1</fullName>
    </recommendedName>
</protein>
<evidence type="ECO:0000256" key="8">
    <source>
        <dbReference type="ARBA" id="ARBA00044637"/>
    </source>
</evidence>
<comment type="caution">
    <text evidence="18">The sequence shown here is derived from an EMBL/GenBank/DDBJ whole genome shotgun (WGS) entry which is preliminary data.</text>
</comment>
<feature type="transmembrane region" description="Helical" evidence="16">
    <location>
        <begin position="198"/>
        <end position="218"/>
    </location>
</feature>
<dbReference type="Proteomes" id="UP001230188">
    <property type="component" value="Unassembled WGS sequence"/>
</dbReference>
<comment type="similarity">
    <text evidence="2">Belongs to the major facilitator superfamily. Sugar transporter (TC 2.A.1.1) family.</text>
</comment>
<dbReference type="Gene3D" id="1.20.1250.20">
    <property type="entry name" value="MFS general substrate transporter like domains"/>
    <property type="match status" value="1"/>
</dbReference>
<dbReference type="PROSITE" id="PS00217">
    <property type="entry name" value="SUGAR_TRANSPORT_2"/>
    <property type="match status" value="1"/>
</dbReference>
<feature type="transmembrane region" description="Helical" evidence="16">
    <location>
        <begin position="677"/>
        <end position="692"/>
    </location>
</feature>
<feature type="transmembrane region" description="Helical" evidence="16">
    <location>
        <begin position="911"/>
        <end position="929"/>
    </location>
</feature>
<keyword evidence="6 16" id="KW-1133">Transmembrane helix</keyword>
<feature type="compositionally biased region" description="Basic and acidic residues" evidence="15">
    <location>
        <begin position="505"/>
        <end position="520"/>
    </location>
</feature>
<gene>
    <name evidence="18" type="ORF">CTAYLR_009746</name>
</gene>
<feature type="domain" description="Major facilitator superfamily (MFS) profile" evidence="17">
    <location>
        <begin position="41"/>
        <end position="469"/>
    </location>
</feature>
<feature type="compositionally biased region" description="Low complexity" evidence="15">
    <location>
        <begin position="851"/>
        <end position="863"/>
    </location>
</feature>
<reference evidence="18" key="1">
    <citation type="submission" date="2023-01" db="EMBL/GenBank/DDBJ databases">
        <title>Metagenome sequencing of chrysophaentin producing Chrysophaeum taylorii.</title>
        <authorList>
            <person name="Davison J."/>
            <person name="Bewley C."/>
        </authorList>
    </citation>
    <scope>NUCLEOTIDE SEQUENCE</scope>
    <source>
        <strain evidence="18">NIES-1699</strain>
    </source>
</reference>
<evidence type="ECO:0000256" key="4">
    <source>
        <dbReference type="ARBA" id="ARBA00022448"/>
    </source>
</evidence>
<accession>A0AAD7XNY6</accession>
<comment type="catalytic activity">
    <reaction evidence="10">
        <text>D-xylose(out) = D-xylose(in)</text>
        <dbReference type="Rhea" id="RHEA:78427"/>
        <dbReference type="ChEBI" id="CHEBI:53455"/>
    </reaction>
    <physiologicalReaction direction="left-to-right" evidence="10">
        <dbReference type="Rhea" id="RHEA:78428"/>
    </physiologicalReaction>
</comment>
<dbReference type="PANTHER" id="PTHR48020">
    <property type="entry name" value="PROTON MYO-INOSITOL COTRANSPORTER"/>
    <property type="match status" value="1"/>
</dbReference>
<evidence type="ECO:0000256" key="5">
    <source>
        <dbReference type="ARBA" id="ARBA00022692"/>
    </source>
</evidence>
<dbReference type="SUPFAM" id="SSF103473">
    <property type="entry name" value="MFS general substrate transporter"/>
    <property type="match status" value="1"/>
</dbReference>
<organism evidence="18 19">
    <name type="scientific">Chrysophaeum taylorii</name>
    <dbReference type="NCBI Taxonomy" id="2483200"/>
    <lineage>
        <taxon>Eukaryota</taxon>
        <taxon>Sar</taxon>
        <taxon>Stramenopiles</taxon>
        <taxon>Ochrophyta</taxon>
        <taxon>Pelagophyceae</taxon>
        <taxon>Pelagomonadales</taxon>
        <taxon>Pelagomonadaceae</taxon>
        <taxon>Chrysophaeum</taxon>
    </lineage>
</organism>
<feature type="transmembrane region" description="Helical" evidence="16">
    <location>
        <begin position="165"/>
        <end position="186"/>
    </location>
</feature>
<evidence type="ECO:0000256" key="3">
    <source>
        <dbReference type="ARBA" id="ARBA00011738"/>
    </source>
</evidence>
<dbReference type="GO" id="GO:0016020">
    <property type="term" value="C:membrane"/>
    <property type="evidence" value="ECO:0007669"/>
    <property type="project" value="UniProtKB-SubCell"/>
</dbReference>
<evidence type="ECO:0000256" key="16">
    <source>
        <dbReference type="SAM" id="Phobius"/>
    </source>
</evidence>
<evidence type="ECO:0000256" key="2">
    <source>
        <dbReference type="ARBA" id="ARBA00010992"/>
    </source>
</evidence>
<dbReference type="InterPro" id="IPR020846">
    <property type="entry name" value="MFS_dom"/>
</dbReference>
<feature type="transmembrane region" description="Helical" evidence="16">
    <location>
        <begin position="1067"/>
        <end position="1088"/>
    </location>
</feature>
<keyword evidence="7 16" id="KW-0472">Membrane</keyword>
<feature type="region of interest" description="Disordered" evidence="15">
    <location>
        <begin position="1320"/>
        <end position="1340"/>
    </location>
</feature>
<feature type="region of interest" description="Disordered" evidence="15">
    <location>
        <begin position="1165"/>
        <end position="1206"/>
    </location>
</feature>
<evidence type="ECO:0000256" key="11">
    <source>
        <dbReference type="ARBA" id="ARBA00044662"/>
    </source>
</evidence>
<feature type="transmembrane region" description="Helical" evidence="16">
    <location>
        <begin position="949"/>
        <end position="966"/>
    </location>
</feature>
<feature type="region of interest" description="Disordered" evidence="15">
    <location>
        <begin position="541"/>
        <end position="560"/>
    </location>
</feature>
<dbReference type="NCBIfam" id="TIGR00879">
    <property type="entry name" value="SP"/>
    <property type="match status" value="1"/>
</dbReference>
<feature type="compositionally biased region" description="Basic and acidic residues" evidence="15">
    <location>
        <begin position="1165"/>
        <end position="1181"/>
    </location>
</feature>